<dbReference type="PANTHER" id="PTHR12526:SF638">
    <property type="entry name" value="SPORE COAT PROTEIN SA"/>
    <property type="match status" value="1"/>
</dbReference>
<dbReference type="EMBL" id="VZOT01000016">
    <property type="protein sequence ID" value="KAB0584861.1"/>
    <property type="molecule type" value="Genomic_DNA"/>
</dbReference>
<feature type="domain" description="Glycosyltransferase subfamily 4-like N-terminal" evidence="2">
    <location>
        <begin position="2"/>
        <end position="157"/>
    </location>
</feature>
<dbReference type="CDD" id="cd03808">
    <property type="entry name" value="GT4_CapM-like"/>
    <property type="match status" value="1"/>
</dbReference>
<sequence>MKICLIGTVASSTLNFRKTFIELLIQEGHEVYVFATDYSKKTSAAITALGAEPVSYQLNRGGLNPFADIKSTIQLKNKIKAISPDIVFSYFAKPVIFGTLAAKLAKVPRIVGMLEGLGYAFTPEPPHKKESFKKKLVRAVQIFLYKISFRYLDRIIFLNPDDPVDLLEKHKIKVKDVQILGGIGVDLEKFKPTPPSLNPIRFLFIGRLLAEKGIFEFLKAAEIVKKQHPEVEFIVLGAIDKDNPSSLSQSDLDYYKQANIIIHPGHVDNVQAWIEKSSVFVLPSYYREGVPCSTQEAMACGRAVITTDVAGCRETIINNFNGLLTPTNNHQLLIGNFLFFIENKEKIIQFGDKSRILCSKNFDSKKQNQKLKEIILYE</sequence>
<dbReference type="SUPFAM" id="SSF53756">
    <property type="entry name" value="UDP-Glycosyltransferase/glycogen phosphorylase"/>
    <property type="match status" value="1"/>
</dbReference>
<organism evidence="3">
    <name type="scientific">Comamonas kerstersii</name>
    <dbReference type="NCBI Taxonomy" id="225992"/>
    <lineage>
        <taxon>Bacteria</taxon>
        <taxon>Pseudomonadati</taxon>
        <taxon>Pseudomonadota</taxon>
        <taxon>Betaproteobacteria</taxon>
        <taxon>Burkholderiales</taxon>
        <taxon>Comamonadaceae</taxon>
        <taxon>Comamonas</taxon>
    </lineage>
</organism>
<evidence type="ECO:0000313" key="3">
    <source>
        <dbReference type="EMBL" id="KAB0584861.1"/>
    </source>
</evidence>
<protein>
    <submittedName>
        <fullName evidence="3">Glycosyltransferase family 4 protein</fullName>
    </submittedName>
</protein>
<comment type="caution">
    <text evidence="3">The sequence shown here is derived from an EMBL/GenBank/DDBJ whole genome shotgun (WGS) entry which is preliminary data.</text>
</comment>
<proteinExistence type="predicted"/>
<reference evidence="3" key="1">
    <citation type="submission" date="2019-09" db="EMBL/GenBank/DDBJ databases">
        <title>Draft genome sequences of 48 bacterial type strains from the CCUG.</title>
        <authorList>
            <person name="Tunovic T."/>
            <person name="Pineiro-Iglesias B."/>
            <person name="Unosson C."/>
            <person name="Inganas E."/>
            <person name="Ohlen M."/>
            <person name="Cardew S."/>
            <person name="Jensie-Markopoulos S."/>
            <person name="Salva-Serra F."/>
            <person name="Jaen-Luchoro D."/>
            <person name="Karlsson R."/>
            <person name="Svensson-Stadler L."/>
            <person name="Chun J."/>
            <person name="Moore E."/>
        </authorList>
    </citation>
    <scope>NUCLEOTIDE SEQUENCE</scope>
    <source>
        <strain evidence="3">CCUG 15333</strain>
    </source>
</reference>
<dbReference type="GO" id="GO:0016757">
    <property type="term" value="F:glycosyltransferase activity"/>
    <property type="evidence" value="ECO:0007669"/>
    <property type="project" value="InterPro"/>
</dbReference>
<accession>A0A6A1QZH5</accession>
<name>A0A6A1QZH5_9BURK</name>
<dbReference type="Gene3D" id="3.40.50.2000">
    <property type="entry name" value="Glycogen Phosphorylase B"/>
    <property type="match status" value="2"/>
</dbReference>
<dbReference type="RefSeq" id="WP_151045836.1">
    <property type="nucleotide sequence ID" value="NZ_CP060413.1"/>
</dbReference>
<gene>
    <name evidence="3" type="ORF">F7P80_15120</name>
</gene>
<dbReference type="InterPro" id="IPR001296">
    <property type="entry name" value="Glyco_trans_1"/>
</dbReference>
<dbReference type="InterPro" id="IPR028098">
    <property type="entry name" value="Glyco_trans_4-like_N"/>
</dbReference>
<feature type="domain" description="Glycosyl transferase family 1" evidence="1">
    <location>
        <begin position="190"/>
        <end position="352"/>
    </location>
</feature>
<dbReference type="PANTHER" id="PTHR12526">
    <property type="entry name" value="GLYCOSYLTRANSFERASE"/>
    <property type="match status" value="1"/>
</dbReference>
<dbReference type="AlphaFoldDB" id="A0A6A1QZH5"/>
<evidence type="ECO:0000259" key="2">
    <source>
        <dbReference type="Pfam" id="PF13477"/>
    </source>
</evidence>
<dbReference type="Pfam" id="PF13477">
    <property type="entry name" value="Glyco_trans_4_2"/>
    <property type="match status" value="1"/>
</dbReference>
<keyword evidence="3" id="KW-0808">Transferase</keyword>
<dbReference type="Pfam" id="PF00534">
    <property type="entry name" value="Glycos_transf_1"/>
    <property type="match status" value="1"/>
</dbReference>
<evidence type="ECO:0000259" key="1">
    <source>
        <dbReference type="Pfam" id="PF00534"/>
    </source>
</evidence>